<gene>
    <name evidence="4" type="ORF">ACFQ19_16775</name>
</gene>
<proteinExistence type="inferred from homology"/>
<keyword evidence="3 4" id="KW-0560">Oxidoreductase</keyword>
<dbReference type="PROSITE" id="PS00061">
    <property type="entry name" value="ADH_SHORT"/>
    <property type="match status" value="1"/>
</dbReference>
<dbReference type="SUPFAM" id="SSF51735">
    <property type="entry name" value="NAD(P)-binding Rossmann-fold domains"/>
    <property type="match status" value="1"/>
</dbReference>
<reference evidence="5" key="1">
    <citation type="journal article" date="2019" name="Int. J. Syst. Evol. Microbiol.">
        <title>The Global Catalogue of Microorganisms (GCM) 10K type strain sequencing project: providing services to taxonomists for standard genome sequencing and annotation.</title>
        <authorList>
            <consortium name="The Broad Institute Genomics Platform"/>
            <consortium name="The Broad Institute Genome Sequencing Center for Infectious Disease"/>
            <person name="Wu L."/>
            <person name="Ma J."/>
        </authorList>
    </citation>
    <scope>NUCLEOTIDE SEQUENCE [LARGE SCALE GENOMIC DNA]</scope>
    <source>
        <strain evidence="5">CCUG 56608</strain>
    </source>
</reference>
<dbReference type="RefSeq" id="WP_379593807.1">
    <property type="nucleotide sequence ID" value="NZ_JBHTKK010000025.1"/>
</dbReference>
<evidence type="ECO:0000256" key="3">
    <source>
        <dbReference type="ARBA" id="ARBA00023002"/>
    </source>
</evidence>
<name>A0ABW3NMM8_9BACI</name>
<dbReference type="InterPro" id="IPR020904">
    <property type="entry name" value="Sc_DH/Rdtase_CS"/>
</dbReference>
<dbReference type="PANTHER" id="PTHR43639">
    <property type="entry name" value="OXIDOREDUCTASE, SHORT-CHAIN DEHYDROGENASE/REDUCTASE FAMILY (AFU_ORTHOLOGUE AFUA_5G02870)"/>
    <property type="match status" value="1"/>
</dbReference>
<comment type="similarity">
    <text evidence="1">Belongs to the short-chain dehydrogenases/reductases (SDR) family.</text>
</comment>
<evidence type="ECO:0000256" key="1">
    <source>
        <dbReference type="ARBA" id="ARBA00006484"/>
    </source>
</evidence>
<dbReference type="GO" id="GO:0016491">
    <property type="term" value="F:oxidoreductase activity"/>
    <property type="evidence" value="ECO:0007669"/>
    <property type="project" value="UniProtKB-KW"/>
</dbReference>
<dbReference type="PRINTS" id="PR00080">
    <property type="entry name" value="SDRFAMILY"/>
</dbReference>
<dbReference type="InterPro" id="IPR036291">
    <property type="entry name" value="NAD(P)-bd_dom_sf"/>
</dbReference>
<dbReference type="InterPro" id="IPR002347">
    <property type="entry name" value="SDR_fam"/>
</dbReference>
<dbReference type="NCBIfam" id="NF005559">
    <property type="entry name" value="PRK07231.1"/>
    <property type="match status" value="1"/>
</dbReference>
<sequence>MKLKDRIAIITGGASGIGRAVAERFGLEEAVVIIADLPQADGESVVQSIKKKGGKAEFIPTDMTKRFEVDSLIQTVIKRYKKIDIFHNNAGIAMPVTDIEDVGEKEYQKIMDINVKGAFYGIQAVAPHMKQAGEGVILCTGSTSASRPRAGLNIYAASKGALIALAKSVALELAPFGIRVNSLSPVVTETSMVDEEQRSKFVKTIPLGKVAQPTDMANTALFLVSDESSMITGVDLEVDGGRCI</sequence>
<evidence type="ECO:0000313" key="5">
    <source>
        <dbReference type="Proteomes" id="UP001597041"/>
    </source>
</evidence>
<dbReference type="EC" id="1.1.1.-" evidence="4"/>
<keyword evidence="5" id="KW-1185">Reference proteome</keyword>
<dbReference type="Pfam" id="PF13561">
    <property type="entry name" value="adh_short_C2"/>
    <property type="match status" value="1"/>
</dbReference>
<dbReference type="EMBL" id="JBHTKK010000025">
    <property type="protein sequence ID" value="MFD1067665.1"/>
    <property type="molecule type" value="Genomic_DNA"/>
</dbReference>
<comment type="caution">
    <text evidence="4">The sequence shown here is derived from an EMBL/GenBank/DDBJ whole genome shotgun (WGS) entry which is preliminary data.</text>
</comment>
<comment type="subunit">
    <text evidence="2">Homotetramer.</text>
</comment>
<evidence type="ECO:0000313" key="4">
    <source>
        <dbReference type="EMBL" id="MFD1067665.1"/>
    </source>
</evidence>
<dbReference type="Gene3D" id="3.40.50.720">
    <property type="entry name" value="NAD(P)-binding Rossmann-like Domain"/>
    <property type="match status" value="1"/>
</dbReference>
<dbReference type="Proteomes" id="UP001597041">
    <property type="component" value="Unassembled WGS sequence"/>
</dbReference>
<evidence type="ECO:0000256" key="2">
    <source>
        <dbReference type="ARBA" id="ARBA00011881"/>
    </source>
</evidence>
<dbReference type="PANTHER" id="PTHR43639:SF1">
    <property type="entry name" value="SHORT-CHAIN DEHYDROGENASE_REDUCTASE FAMILY PROTEIN"/>
    <property type="match status" value="1"/>
</dbReference>
<dbReference type="PRINTS" id="PR00081">
    <property type="entry name" value="GDHRDH"/>
</dbReference>
<accession>A0ABW3NMM8</accession>
<protein>
    <submittedName>
        <fullName evidence="4">SDR family NAD(P)-dependent oxidoreductase</fullName>
        <ecNumber evidence="4">1.1.1.-</ecNumber>
    </submittedName>
</protein>
<organism evidence="4 5">
    <name type="scientific">Oceanobacillus locisalsi</name>
    <dbReference type="NCBI Taxonomy" id="546107"/>
    <lineage>
        <taxon>Bacteria</taxon>
        <taxon>Bacillati</taxon>
        <taxon>Bacillota</taxon>
        <taxon>Bacilli</taxon>
        <taxon>Bacillales</taxon>
        <taxon>Bacillaceae</taxon>
        <taxon>Oceanobacillus</taxon>
    </lineage>
</organism>